<evidence type="ECO:0000313" key="2">
    <source>
        <dbReference type="EMBL" id="KAG6117970.1"/>
    </source>
</evidence>
<dbReference type="PANTHER" id="PTHR36205">
    <property type="entry name" value="CHROMOSOME 19, WHOLE GENOME SHOTGUN SEQUENCE"/>
    <property type="match status" value="1"/>
</dbReference>
<dbReference type="EMBL" id="SRQM01000118">
    <property type="protein sequence ID" value="KAG6117970.1"/>
    <property type="molecule type" value="Genomic_DNA"/>
</dbReference>
<dbReference type="InterPro" id="IPR021822">
    <property type="entry name" value="DUF3405"/>
</dbReference>
<feature type="region of interest" description="Disordered" evidence="1">
    <location>
        <begin position="203"/>
        <end position="226"/>
    </location>
</feature>
<dbReference type="Proteomes" id="UP000732380">
    <property type="component" value="Unassembled WGS sequence"/>
</dbReference>
<dbReference type="PANTHER" id="PTHR36205:SF3">
    <property type="entry name" value="MAJOR FACILITATOR SUPERFAMILY TRANSPORTER"/>
    <property type="match status" value="1"/>
</dbReference>
<dbReference type="Pfam" id="PF11885">
    <property type="entry name" value="DUF3405"/>
    <property type="match status" value="1"/>
</dbReference>
<feature type="region of interest" description="Disordered" evidence="1">
    <location>
        <begin position="756"/>
        <end position="777"/>
    </location>
</feature>
<proteinExistence type="predicted"/>
<feature type="region of interest" description="Disordered" evidence="1">
    <location>
        <begin position="559"/>
        <end position="594"/>
    </location>
</feature>
<dbReference type="AlphaFoldDB" id="A0A9P7Q3U8"/>
<comment type="caution">
    <text evidence="2">The sequence shown here is derived from an EMBL/GenBank/DDBJ whole genome shotgun (WGS) entry which is preliminary data.</text>
</comment>
<evidence type="ECO:0008006" key="4">
    <source>
        <dbReference type="Google" id="ProtNLM"/>
    </source>
</evidence>
<name>A0A9P7Q3U8_9HYPO</name>
<protein>
    <recommendedName>
        <fullName evidence="4">Major facilitator superfamily transporter</fullName>
    </recommendedName>
</protein>
<feature type="compositionally biased region" description="Acidic residues" evidence="1">
    <location>
        <begin position="136"/>
        <end position="169"/>
    </location>
</feature>
<organism evidence="2 3">
    <name type="scientific">Claviceps humidiphila</name>
    <dbReference type="NCBI Taxonomy" id="1294629"/>
    <lineage>
        <taxon>Eukaryota</taxon>
        <taxon>Fungi</taxon>
        <taxon>Dikarya</taxon>
        <taxon>Ascomycota</taxon>
        <taxon>Pezizomycotina</taxon>
        <taxon>Sordariomycetes</taxon>
        <taxon>Hypocreomycetidae</taxon>
        <taxon>Hypocreales</taxon>
        <taxon>Clavicipitaceae</taxon>
        <taxon>Claviceps</taxon>
    </lineage>
</organism>
<accession>A0A9P7Q3U8</accession>
<keyword evidence="3" id="KW-1185">Reference proteome</keyword>
<evidence type="ECO:0000256" key="1">
    <source>
        <dbReference type="SAM" id="MobiDB-lite"/>
    </source>
</evidence>
<feature type="region of interest" description="Disordered" evidence="1">
    <location>
        <begin position="124"/>
        <end position="172"/>
    </location>
</feature>
<evidence type="ECO:0000313" key="3">
    <source>
        <dbReference type="Proteomes" id="UP000732380"/>
    </source>
</evidence>
<gene>
    <name evidence="2" type="ORF">E4U13_000613</name>
</gene>
<reference evidence="2 3" key="1">
    <citation type="journal article" date="2020" name="bioRxiv">
        <title>Whole genome comparisons of ergot fungi reveals the divergence and evolution of species within the genus Claviceps are the result of varying mechanisms driving genome evolution and host range expansion.</title>
        <authorList>
            <person name="Wyka S.A."/>
            <person name="Mondo S.J."/>
            <person name="Liu M."/>
            <person name="Dettman J."/>
            <person name="Nalam V."/>
            <person name="Broders K.D."/>
        </authorList>
    </citation>
    <scope>NUCLEOTIDE SEQUENCE [LARGE SCALE GENOMIC DNA]</scope>
    <source>
        <strain evidence="2 3">LM576</strain>
    </source>
</reference>
<sequence length="798" mass="89652">MERTPSLLSLSSCGSSSGLISTNSDSLLPLKENVFRHQKIPPVKVLLGHLLYRRIVLWTLICLAVVGLIVSHGGHVSVSEMVEYTKGSSTDSSMEAKPEFTAYANGNFPNDDAANTYTALIVPASEDPEGPQTSEIESEEDKIIREEEEEEEEEEDVEGEEEELDEDEADSKPWLRYPRLNGYFHGLKSLIKSSKLVPEYPNTTNSVPMPAPPINSHRLPRPTPYKPYTTNKDYIKRCYLDKKGKRIPPDVLAYKGIPQHMPDPVVGSHELLGIRDDVCFDRFGRFGPYGFGYAEAEGGAGGGQDTEKSGSDTVWAKTGKIHYGSMDWGDAQDRCLRANEHRLVQPDADTGELPQIGTMIKGKTVRQAVVVRCYTSYQWTAMAVVNLRALITELSLKSGGEYTVHILLHVLDSNIPIWADETVVQSVLDASIPSEFHGLVTLWSEGQMLLFYPGEFQNEQSNPSGRNIRGVYRAAHLPLQVFASQHPEYEYFWNWEMDMRYLGNYFELFDRVGRWAETQPRSLMWERNERYYIPSYHGSWDNFTQIVRKDHAESGRQAILGPVDFPSKRPLGSEQSDKSRPLDDNCEEGGDATQCGVGEGADLITFNPIFEVAESGWVFSNDMAGYTDVTDSIPPRRSCIVTAGRLSRRLLLAMHEEVWRHHRTMFSEMFPASVALHHGFKAIYAPHPISLERAWIPVGSAVDQGFNSGRDHSTSGSNSPFCMNNEHVHKGSTFYFHSEFAGLLWRRWLGHPQMDGRGRDGGDLRGGVEEESRPEGSGRMCLRSMLFHPIKFEGPDDS</sequence>
<feature type="compositionally biased region" description="Basic and acidic residues" evidence="1">
    <location>
        <begin position="756"/>
        <end position="776"/>
    </location>
</feature>